<comment type="similarity">
    <text evidence="3">Belongs to the methyltransferase superfamily. Arsenite methyltransferase family.</text>
</comment>
<evidence type="ECO:0000259" key="9">
    <source>
        <dbReference type="Pfam" id="PF13847"/>
    </source>
</evidence>
<reference evidence="10 11" key="1">
    <citation type="submission" date="2014-07" db="EMBL/GenBank/DDBJ databases">
        <title>Methanogenic archaea and the global carbon cycle.</title>
        <authorList>
            <person name="Henriksen J.R."/>
            <person name="Luke J."/>
            <person name="Reinhart S."/>
            <person name="Benedict M.N."/>
            <person name="Youngblut N.D."/>
            <person name="Metcalf M.E."/>
            <person name="Whitaker R.J."/>
            <person name="Metcalf W.W."/>
        </authorList>
    </citation>
    <scope>NUCLEOTIDE SEQUENCE [LARGE SCALE GENOMIC DNA]</scope>
    <source>
        <strain evidence="10 11">MM1</strain>
    </source>
</reference>
<organism evidence="10 11">
    <name type="scientific">Methanococcoides methylutens MM1</name>
    <dbReference type="NCBI Taxonomy" id="1434104"/>
    <lineage>
        <taxon>Archaea</taxon>
        <taxon>Methanobacteriati</taxon>
        <taxon>Methanobacteriota</taxon>
        <taxon>Stenosarchaea group</taxon>
        <taxon>Methanomicrobia</taxon>
        <taxon>Methanosarcinales</taxon>
        <taxon>Methanosarcinaceae</taxon>
        <taxon>Methanococcoides</taxon>
    </lineage>
</organism>
<evidence type="ECO:0000256" key="4">
    <source>
        <dbReference type="ARBA" id="ARBA00034521"/>
    </source>
</evidence>
<dbReference type="OrthoDB" id="1018at2157"/>
<dbReference type="Pfam" id="PF13847">
    <property type="entry name" value="Methyltransf_31"/>
    <property type="match status" value="1"/>
</dbReference>
<dbReference type="PANTHER" id="PTHR43675">
    <property type="entry name" value="ARSENITE METHYLTRANSFERASE"/>
    <property type="match status" value="1"/>
</dbReference>
<sequence length="189" mass="21244">MYNLKAKMFNRKAAGPKSKPDKVISSLSLKEGQHVADIGVGGGYFSFRFAELVGESGKVYGIDTDRKFLEFLETNAKKQGYSNIVTVLAAGKGFPLSSNKLDLVFLRNVCHHIPDRVDYFRELATCLKPDGRVVIIDYSGKGSWSFHRMFGHYVDKETISSEMSEAGYKLSGEYDFLPEQSFQVFRLTD</sequence>
<evidence type="ECO:0000256" key="1">
    <source>
        <dbReference type="ARBA" id="ARBA00022679"/>
    </source>
</evidence>
<dbReference type="PANTHER" id="PTHR43675:SF8">
    <property type="entry name" value="ARSENITE METHYLTRANSFERASE"/>
    <property type="match status" value="1"/>
</dbReference>
<gene>
    <name evidence="10" type="ORF">MCMEM_0390</name>
</gene>
<comment type="catalytic activity">
    <reaction evidence="7">
        <text>arsenic triglutathione + 2 [thioredoxin]-dithiol + 2 S-adenosyl-L-methionine + H2O = dimethylarsinous acid + 2 [thioredoxin]-disulfide + 3 glutathione + 2 S-adenosyl-L-homocysteine + 2 H(+)</text>
        <dbReference type="Rhea" id="RHEA:69464"/>
        <dbReference type="Rhea" id="RHEA-COMP:10698"/>
        <dbReference type="Rhea" id="RHEA-COMP:10700"/>
        <dbReference type="ChEBI" id="CHEBI:15377"/>
        <dbReference type="ChEBI" id="CHEBI:15378"/>
        <dbReference type="ChEBI" id="CHEBI:23808"/>
        <dbReference type="ChEBI" id="CHEBI:29950"/>
        <dbReference type="ChEBI" id="CHEBI:50058"/>
        <dbReference type="ChEBI" id="CHEBI:57856"/>
        <dbReference type="ChEBI" id="CHEBI:57925"/>
        <dbReference type="ChEBI" id="CHEBI:59789"/>
        <dbReference type="ChEBI" id="CHEBI:183640"/>
        <dbReference type="EC" id="2.1.1.137"/>
    </reaction>
</comment>
<dbReference type="GO" id="GO:0032259">
    <property type="term" value="P:methylation"/>
    <property type="evidence" value="ECO:0007669"/>
    <property type="project" value="UniProtKB-KW"/>
</dbReference>
<evidence type="ECO:0000256" key="5">
    <source>
        <dbReference type="ARBA" id="ARBA00034545"/>
    </source>
</evidence>
<dbReference type="GeneID" id="24892872"/>
<dbReference type="CDD" id="cd02440">
    <property type="entry name" value="AdoMet_MTases"/>
    <property type="match status" value="1"/>
</dbReference>
<dbReference type="STRING" id="1434104.MCMEM_0390"/>
<dbReference type="KEGG" id="mmet:MCMEM_0390"/>
<feature type="domain" description="Methyltransferase" evidence="9">
    <location>
        <begin position="30"/>
        <end position="139"/>
    </location>
</feature>
<dbReference type="PATRIC" id="fig|1434104.5.peg.415"/>
<dbReference type="InterPro" id="IPR029063">
    <property type="entry name" value="SAM-dependent_MTases_sf"/>
</dbReference>
<evidence type="ECO:0000256" key="3">
    <source>
        <dbReference type="ARBA" id="ARBA00034487"/>
    </source>
</evidence>
<evidence type="ECO:0000256" key="7">
    <source>
        <dbReference type="ARBA" id="ARBA00047943"/>
    </source>
</evidence>
<proteinExistence type="inferred from homology"/>
<dbReference type="Proteomes" id="UP000033048">
    <property type="component" value="Chromosome"/>
</dbReference>
<name>A0A0E3SQP2_METMT</name>
<dbReference type="GO" id="GO:0030791">
    <property type="term" value="F:arsenite methyltransferase activity"/>
    <property type="evidence" value="ECO:0007669"/>
    <property type="project" value="UniProtKB-EC"/>
</dbReference>
<evidence type="ECO:0000256" key="8">
    <source>
        <dbReference type="ARBA" id="ARBA00048428"/>
    </source>
</evidence>
<dbReference type="SUPFAM" id="SSF53335">
    <property type="entry name" value="S-adenosyl-L-methionine-dependent methyltransferases"/>
    <property type="match status" value="1"/>
</dbReference>
<dbReference type="EC" id="2.1.1.137" evidence="4"/>
<keyword evidence="1 10" id="KW-0808">Transferase</keyword>
<evidence type="ECO:0000256" key="6">
    <source>
        <dbReference type="ARBA" id="ARBA00047941"/>
    </source>
</evidence>
<accession>A0A0E3SQP2</accession>
<keyword evidence="11" id="KW-1185">Reference proteome</keyword>
<dbReference type="EMBL" id="CP009518">
    <property type="protein sequence ID" value="AKB84443.1"/>
    <property type="molecule type" value="Genomic_DNA"/>
</dbReference>
<comment type="catalytic activity">
    <reaction evidence="8">
        <text>arsenic triglutathione + 3 [thioredoxin]-dithiol + 3 S-adenosyl-L-methionine = trimethylarsine + 3 [thioredoxin]-disulfide + 3 glutathione + 3 S-adenosyl-L-homocysteine + 3 H(+)</text>
        <dbReference type="Rhea" id="RHEA:69432"/>
        <dbReference type="Rhea" id="RHEA-COMP:10698"/>
        <dbReference type="Rhea" id="RHEA-COMP:10700"/>
        <dbReference type="ChEBI" id="CHEBI:15378"/>
        <dbReference type="ChEBI" id="CHEBI:27130"/>
        <dbReference type="ChEBI" id="CHEBI:29950"/>
        <dbReference type="ChEBI" id="CHEBI:50058"/>
        <dbReference type="ChEBI" id="CHEBI:57856"/>
        <dbReference type="ChEBI" id="CHEBI:57925"/>
        <dbReference type="ChEBI" id="CHEBI:59789"/>
        <dbReference type="ChEBI" id="CHEBI:183640"/>
        <dbReference type="EC" id="2.1.1.137"/>
    </reaction>
</comment>
<evidence type="ECO:0000313" key="11">
    <source>
        <dbReference type="Proteomes" id="UP000033048"/>
    </source>
</evidence>
<dbReference type="AlphaFoldDB" id="A0A0E3SQP2"/>
<evidence type="ECO:0000256" key="2">
    <source>
        <dbReference type="ARBA" id="ARBA00022691"/>
    </source>
</evidence>
<keyword evidence="10" id="KW-0489">Methyltransferase</keyword>
<dbReference type="HOGENOM" id="CLU_037990_16_0_2"/>
<dbReference type="InterPro" id="IPR025714">
    <property type="entry name" value="Methyltranfer_dom"/>
</dbReference>
<dbReference type="RefSeq" id="WP_048204647.1">
    <property type="nucleotide sequence ID" value="NZ_CP009518.1"/>
</dbReference>
<evidence type="ECO:0000313" key="10">
    <source>
        <dbReference type="EMBL" id="AKB84443.1"/>
    </source>
</evidence>
<dbReference type="Gene3D" id="3.40.50.150">
    <property type="entry name" value="Vaccinia Virus protein VP39"/>
    <property type="match status" value="1"/>
</dbReference>
<keyword evidence="2" id="KW-0949">S-adenosyl-L-methionine</keyword>
<comment type="catalytic activity">
    <reaction evidence="6">
        <text>arsenic triglutathione + [thioredoxin]-dithiol + S-adenosyl-L-methionine + 2 H2O = methylarsonous acid + [thioredoxin]-disulfide + 3 glutathione + S-adenosyl-L-homocysteine + H(+)</text>
        <dbReference type="Rhea" id="RHEA:69460"/>
        <dbReference type="Rhea" id="RHEA-COMP:10698"/>
        <dbReference type="Rhea" id="RHEA-COMP:10700"/>
        <dbReference type="ChEBI" id="CHEBI:15377"/>
        <dbReference type="ChEBI" id="CHEBI:15378"/>
        <dbReference type="ChEBI" id="CHEBI:17826"/>
        <dbReference type="ChEBI" id="CHEBI:29950"/>
        <dbReference type="ChEBI" id="CHEBI:50058"/>
        <dbReference type="ChEBI" id="CHEBI:57856"/>
        <dbReference type="ChEBI" id="CHEBI:57925"/>
        <dbReference type="ChEBI" id="CHEBI:59789"/>
        <dbReference type="ChEBI" id="CHEBI:183640"/>
        <dbReference type="EC" id="2.1.1.137"/>
    </reaction>
</comment>
<protein>
    <recommendedName>
        <fullName evidence="5">Arsenite methyltransferase</fullName>
        <ecNumber evidence="4">2.1.1.137</ecNumber>
    </recommendedName>
</protein>
<dbReference type="InterPro" id="IPR026669">
    <property type="entry name" value="Arsenite_MeTrfase-like"/>
</dbReference>